<sequence>MNDIRRTILWVIFGFSMVLLWDKWQIHTGNKAMFFPGPAATATAPAAAKPATGAAALPAATAGASAVPGAAPAPTPRERVKVNSDVFQLTFDTEGASLVGVDLLKYVDLNDKSRHFTLMAENPEHVYVAQTGLLGGTFPNHKTAMSLLPGPRELKDGDNELVVRFESGDLGGVKLIKSFTLRRGAYDIGVRHEVVNTGTAPVSPQLYLQLVRDGNKQEGDVPFSSTFTGPAVYTDAQKYQKAEFKDIDKGKVDIEKQASNGFVAMVQHYFASAWLLGDGIQRELFMRKVSDNLYSVGMITPLNTLAPGERQSIEARLYAGPEEEKKLEALTPGLELVKDYGWLTILAKPLYWLLDQLHSYIGNWGWSIVALVVLLKAAFYWLNAKAYSSMARMKAINPKITEMRERLKDKPQQMQQEMMRIYREEKVNPMGGCLPILIQIPVFIALYSVLSSSVEMSNAPWIGWITDLSAKDPYYILPLVMTGTSLLQTWLNPTPPDPMQAKMMWIMPLVFSVMFFQFASGLVLYWITNNILSIAQQWVINRRLGVN</sequence>
<reference evidence="16 17" key="1">
    <citation type="submission" date="2023-02" db="EMBL/GenBank/DDBJ databases">
        <title>Bacterial whole genome sequence for Curvibacter sp. HBC28.</title>
        <authorList>
            <person name="Le V."/>
            <person name="Ko S.-R."/>
            <person name="Ahn C.-Y."/>
            <person name="Oh H.-M."/>
        </authorList>
    </citation>
    <scope>NUCLEOTIDE SEQUENCE [LARGE SCALE GENOMIC DNA]</scope>
    <source>
        <strain evidence="16 17">HBC28</strain>
    </source>
</reference>
<feature type="domain" description="Membrane insertase YidC/Oxa/ALB C-terminal" evidence="14">
    <location>
        <begin position="364"/>
        <end position="542"/>
    </location>
</feature>
<evidence type="ECO:0000256" key="12">
    <source>
        <dbReference type="ARBA" id="ARBA00033342"/>
    </source>
</evidence>
<evidence type="ECO:0000313" key="17">
    <source>
        <dbReference type="Proteomes" id="UP001528672"/>
    </source>
</evidence>
<dbReference type="Proteomes" id="UP001528672">
    <property type="component" value="Unassembled WGS sequence"/>
</dbReference>
<keyword evidence="9 13" id="KW-0472">Membrane</keyword>
<keyword evidence="4 13" id="KW-0813">Transport</keyword>
<keyword evidence="17" id="KW-1185">Reference proteome</keyword>
<feature type="transmembrane region" description="Helical" evidence="13">
    <location>
        <begin position="364"/>
        <end position="384"/>
    </location>
</feature>
<dbReference type="InterPro" id="IPR047196">
    <property type="entry name" value="YidC_ALB_C"/>
</dbReference>
<evidence type="ECO:0000256" key="13">
    <source>
        <dbReference type="HAMAP-Rule" id="MF_01810"/>
    </source>
</evidence>
<protein>
    <recommendedName>
        <fullName evidence="3 13">Membrane protein insertase YidC</fullName>
    </recommendedName>
    <alternativeName>
        <fullName evidence="12 13">Foldase YidC</fullName>
    </alternativeName>
    <alternativeName>
        <fullName evidence="11 13">Membrane integrase YidC</fullName>
    </alternativeName>
    <alternativeName>
        <fullName evidence="13">Membrane protein YidC</fullName>
    </alternativeName>
</protein>
<comment type="similarity">
    <text evidence="2 13">Belongs to the OXA1/ALB3/YidC family. Type 1 subfamily.</text>
</comment>
<evidence type="ECO:0000256" key="11">
    <source>
        <dbReference type="ARBA" id="ARBA00033245"/>
    </source>
</evidence>
<evidence type="ECO:0000256" key="3">
    <source>
        <dbReference type="ARBA" id="ARBA00015325"/>
    </source>
</evidence>
<gene>
    <name evidence="13 16" type="primary">yidC</name>
    <name evidence="16" type="ORF">PSQ39_05035</name>
</gene>
<dbReference type="NCBIfam" id="NF002352">
    <property type="entry name" value="PRK01318.1-3"/>
    <property type="match status" value="1"/>
</dbReference>
<dbReference type="Pfam" id="PF02096">
    <property type="entry name" value="60KD_IMP"/>
    <property type="match status" value="1"/>
</dbReference>
<keyword evidence="7 13" id="KW-0653">Protein transport</keyword>
<dbReference type="PANTHER" id="PTHR12428:SF65">
    <property type="entry name" value="CYTOCHROME C OXIDASE ASSEMBLY PROTEIN COX18, MITOCHONDRIAL"/>
    <property type="match status" value="1"/>
</dbReference>
<feature type="transmembrane region" description="Helical" evidence="13">
    <location>
        <begin position="427"/>
        <end position="450"/>
    </location>
</feature>
<evidence type="ECO:0000256" key="5">
    <source>
        <dbReference type="ARBA" id="ARBA00022475"/>
    </source>
</evidence>
<dbReference type="RefSeq" id="WP_273925576.1">
    <property type="nucleotide sequence ID" value="NZ_JAQSIN010000004.1"/>
</dbReference>
<comment type="caution">
    <text evidence="16">The sequence shown here is derived from an EMBL/GenBank/DDBJ whole genome shotgun (WGS) entry which is preliminary data.</text>
</comment>
<dbReference type="InterPro" id="IPR038221">
    <property type="entry name" value="YidC_periplasmic_sf"/>
</dbReference>
<comment type="subcellular location">
    <subcellularLocation>
        <location evidence="1">Cell inner membrane</location>
        <topology evidence="1">Multi-pass membrane protein</topology>
    </subcellularLocation>
    <subcellularLocation>
        <location evidence="13">Cell membrane</location>
        <topology evidence="13">Multi-pass membrane protein</topology>
    </subcellularLocation>
</comment>
<accession>A0ABT5MFP4</accession>
<dbReference type="PRINTS" id="PR01900">
    <property type="entry name" value="YIDCPROTEIN"/>
</dbReference>
<dbReference type="EMBL" id="JAQSIO010000001">
    <property type="protein sequence ID" value="MDD0813990.1"/>
    <property type="molecule type" value="Genomic_DNA"/>
</dbReference>
<dbReference type="InterPro" id="IPR019998">
    <property type="entry name" value="Membr_insert_YidC"/>
</dbReference>
<keyword evidence="6 13" id="KW-0812">Transmembrane</keyword>
<name>A0ABT5MFP4_9BURK</name>
<dbReference type="PANTHER" id="PTHR12428">
    <property type="entry name" value="OXA1"/>
    <property type="match status" value="1"/>
</dbReference>
<keyword evidence="5 13" id="KW-1003">Cell membrane</keyword>
<dbReference type="CDD" id="cd19961">
    <property type="entry name" value="EcYidC-like_peri"/>
    <property type="match status" value="1"/>
</dbReference>
<dbReference type="InterPro" id="IPR028053">
    <property type="entry name" value="Membr_insert_YidC_N"/>
</dbReference>
<evidence type="ECO:0000256" key="8">
    <source>
        <dbReference type="ARBA" id="ARBA00022989"/>
    </source>
</evidence>
<keyword evidence="8 13" id="KW-1133">Transmembrane helix</keyword>
<evidence type="ECO:0000256" key="9">
    <source>
        <dbReference type="ARBA" id="ARBA00023136"/>
    </source>
</evidence>
<dbReference type="HAMAP" id="MF_01810">
    <property type="entry name" value="YidC_type1"/>
    <property type="match status" value="1"/>
</dbReference>
<evidence type="ECO:0000313" key="16">
    <source>
        <dbReference type="EMBL" id="MDD0813990.1"/>
    </source>
</evidence>
<dbReference type="NCBIfam" id="TIGR03592">
    <property type="entry name" value="yidC_oxa1_cterm"/>
    <property type="match status" value="1"/>
</dbReference>
<dbReference type="InterPro" id="IPR028055">
    <property type="entry name" value="YidC/Oxa/ALB_C"/>
</dbReference>
<feature type="transmembrane region" description="Helical" evidence="13">
    <location>
        <begin position="7"/>
        <end position="24"/>
    </location>
</feature>
<evidence type="ECO:0000256" key="6">
    <source>
        <dbReference type="ARBA" id="ARBA00022692"/>
    </source>
</evidence>
<dbReference type="Gene3D" id="2.70.98.90">
    <property type="match status" value="1"/>
</dbReference>
<dbReference type="Pfam" id="PF14849">
    <property type="entry name" value="YidC_periplas"/>
    <property type="match status" value="1"/>
</dbReference>
<feature type="transmembrane region" description="Helical" evidence="13">
    <location>
        <begin position="503"/>
        <end position="527"/>
    </location>
</feature>
<proteinExistence type="inferred from homology"/>
<dbReference type="PRINTS" id="PR00701">
    <property type="entry name" value="60KDINNERMP"/>
</dbReference>
<evidence type="ECO:0000259" key="15">
    <source>
        <dbReference type="Pfam" id="PF14849"/>
    </source>
</evidence>
<dbReference type="NCBIfam" id="TIGR03593">
    <property type="entry name" value="yidC_nterm"/>
    <property type="match status" value="1"/>
</dbReference>
<evidence type="ECO:0000256" key="1">
    <source>
        <dbReference type="ARBA" id="ARBA00004429"/>
    </source>
</evidence>
<keyword evidence="10 13" id="KW-0143">Chaperone</keyword>
<dbReference type="InterPro" id="IPR001708">
    <property type="entry name" value="YidC/ALB3/OXA1/COX18"/>
</dbReference>
<evidence type="ECO:0000259" key="14">
    <source>
        <dbReference type="Pfam" id="PF02096"/>
    </source>
</evidence>
<feature type="domain" description="Membrane insertase YidC N-terminal" evidence="15">
    <location>
        <begin position="79"/>
        <end position="353"/>
    </location>
</feature>
<evidence type="ECO:0000256" key="7">
    <source>
        <dbReference type="ARBA" id="ARBA00022927"/>
    </source>
</evidence>
<evidence type="ECO:0000256" key="4">
    <source>
        <dbReference type="ARBA" id="ARBA00022448"/>
    </source>
</evidence>
<dbReference type="CDD" id="cd20070">
    <property type="entry name" value="5TM_YidC_Alb3"/>
    <property type="match status" value="1"/>
</dbReference>
<evidence type="ECO:0000256" key="2">
    <source>
        <dbReference type="ARBA" id="ARBA00010527"/>
    </source>
</evidence>
<organism evidence="16 17">
    <name type="scientific">Curvibacter microcysteis</name>
    <dbReference type="NCBI Taxonomy" id="3026419"/>
    <lineage>
        <taxon>Bacteria</taxon>
        <taxon>Pseudomonadati</taxon>
        <taxon>Pseudomonadota</taxon>
        <taxon>Betaproteobacteria</taxon>
        <taxon>Burkholderiales</taxon>
        <taxon>Comamonadaceae</taxon>
        <taxon>Curvibacter</taxon>
    </lineage>
</organism>
<comment type="subunit">
    <text evidence="13">Interacts with the Sec translocase complex via SecD. Specifically interacts with transmembrane segments of nascent integral membrane proteins during membrane integration.</text>
</comment>
<evidence type="ECO:0000256" key="10">
    <source>
        <dbReference type="ARBA" id="ARBA00023186"/>
    </source>
</evidence>
<comment type="function">
    <text evidence="13">Required for the insertion and/or proper folding and/or complex formation of integral membrane proteins into the membrane. Involved in integration of membrane proteins that insert both dependently and independently of the Sec translocase complex, as well as at least some lipoproteins. Aids folding of multispanning membrane proteins.</text>
</comment>